<comment type="caution">
    <text evidence="7">The sequence shown here is derived from an EMBL/GenBank/DDBJ whole genome shotgun (WGS) entry which is preliminary data.</text>
</comment>
<feature type="transmembrane region" description="Helical" evidence="6">
    <location>
        <begin position="53"/>
        <end position="80"/>
    </location>
</feature>
<keyword evidence="2" id="KW-1003">Cell membrane</keyword>
<dbReference type="PANTHER" id="PTHR43370">
    <property type="entry name" value="SUGAR ABC TRANSPORTER INTEGRAL MEMBRANE PROTEIN-RELATED"/>
    <property type="match status" value="1"/>
</dbReference>
<evidence type="ECO:0000256" key="6">
    <source>
        <dbReference type="SAM" id="Phobius"/>
    </source>
</evidence>
<dbReference type="EMBL" id="BSUL01000001">
    <property type="protein sequence ID" value="GMA29856.1"/>
    <property type="molecule type" value="Genomic_DNA"/>
</dbReference>
<evidence type="ECO:0000256" key="3">
    <source>
        <dbReference type="ARBA" id="ARBA00022692"/>
    </source>
</evidence>
<dbReference type="GO" id="GO:0005886">
    <property type="term" value="C:plasma membrane"/>
    <property type="evidence" value="ECO:0007669"/>
    <property type="project" value="UniProtKB-SubCell"/>
</dbReference>
<evidence type="ECO:0000256" key="1">
    <source>
        <dbReference type="ARBA" id="ARBA00004651"/>
    </source>
</evidence>
<feature type="transmembrane region" description="Helical" evidence="6">
    <location>
        <begin position="233"/>
        <end position="258"/>
    </location>
</feature>
<accession>A0AA37UTE4</accession>
<dbReference type="GO" id="GO:0022857">
    <property type="term" value="F:transmembrane transporter activity"/>
    <property type="evidence" value="ECO:0007669"/>
    <property type="project" value="InterPro"/>
</dbReference>
<dbReference type="Pfam" id="PF02653">
    <property type="entry name" value="BPD_transp_2"/>
    <property type="match status" value="1"/>
</dbReference>
<organism evidence="7 8">
    <name type="scientific">Arenivirga flava</name>
    <dbReference type="NCBI Taxonomy" id="1930060"/>
    <lineage>
        <taxon>Bacteria</taxon>
        <taxon>Bacillati</taxon>
        <taxon>Actinomycetota</taxon>
        <taxon>Actinomycetes</taxon>
        <taxon>Micrococcales</taxon>
        <taxon>Microbacteriaceae</taxon>
        <taxon>Arenivirga</taxon>
    </lineage>
</organism>
<evidence type="ECO:0000313" key="8">
    <source>
        <dbReference type="Proteomes" id="UP001157160"/>
    </source>
</evidence>
<gene>
    <name evidence="7" type="ORF">GCM10025874_31090</name>
</gene>
<keyword evidence="3 6" id="KW-0812">Transmembrane</keyword>
<protein>
    <submittedName>
        <fullName evidence="7">ABC transporter permease</fullName>
    </submittedName>
</protein>
<feature type="transmembrane region" description="Helical" evidence="6">
    <location>
        <begin position="278"/>
        <end position="294"/>
    </location>
</feature>
<keyword evidence="5 6" id="KW-0472">Membrane</keyword>
<dbReference type="InterPro" id="IPR001851">
    <property type="entry name" value="ABC_transp_permease"/>
</dbReference>
<proteinExistence type="predicted"/>
<evidence type="ECO:0000256" key="2">
    <source>
        <dbReference type="ARBA" id="ARBA00022475"/>
    </source>
</evidence>
<evidence type="ECO:0000313" key="7">
    <source>
        <dbReference type="EMBL" id="GMA29856.1"/>
    </source>
</evidence>
<dbReference type="AlphaFoldDB" id="A0AA37UTE4"/>
<keyword evidence="4 6" id="KW-1133">Transmembrane helix</keyword>
<feature type="transmembrane region" description="Helical" evidence="6">
    <location>
        <begin position="92"/>
        <end position="114"/>
    </location>
</feature>
<comment type="subcellular location">
    <subcellularLocation>
        <location evidence="1">Cell membrane</location>
        <topology evidence="1">Multi-pass membrane protein</topology>
    </subcellularLocation>
</comment>
<evidence type="ECO:0000256" key="5">
    <source>
        <dbReference type="ARBA" id="ARBA00023136"/>
    </source>
</evidence>
<sequence length="306" mass="31009">MLEILIAPETFAALVRSLVPLLLLGLGGLICHRVGVFNVSLEGIMLAGAFGGLAGSVLTGSAIAGVAIAIVSGVIVASPLSFGGIVRGADPIVIGISVNLLVVGLTSFLLFAIFGVRGSLQQPGTDGLDAIRLPLLGDVPWLGSMLSSLTVLGYVAILATVAMQLYLSRTRSGLRLRGVGMKPGAAATLGISPARYQTAAVLVSGVLGGLAGAQLSLGNVVLFTENMSAGRGWIVVVAVLLANGRVLPLVGVLALFAYVDAVGIRLQSFGLPVQFADAAPYLVTLIALVAIAALRRRRGGVALVTA</sequence>
<dbReference type="Proteomes" id="UP001157160">
    <property type="component" value="Unassembled WGS sequence"/>
</dbReference>
<dbReference type="RefSeq" id="WP_284234325.1">
    <property type="nucleotide sequence ID" value="NZ_BSUL01000001.1"/>
</dbReference>
<reference evidence="7 8" key="1">
    <citation type="journal article" date="2014" name="Int. J. Syst. Evol. Microbiol.">
        <title>Complete genome sequence of Corynebacterium casei LMG S-19264T (=DSM 44701T), isolated from a smear-ripened cheese.</title>
        <authorList>
            <consortium name="US DOE Joint Genome Institute (JGI-PGF)"/>
            <person name="Walter F."/>
            <person name="Albersmeier A."/>
            <person name="Kalinowski J."/>
            <person name="Ruckert C."/>
        </authorList>
    </citation>
    <scope>NUCLEOTIDE SEQUENCE [LARGE SCALE GENOMIC DNA]</scope>
    <source>
        <strain evidence="7 8">NBRC 112289</strain>
    </source>
</reference>
<name>A0AA37UTE4_9MICO</name>
<feature type="transmembrane region" description="Helical" evidence="6">
    <location>
        <begin position="141"/>
        <end position="167"/>
    </location>
</feature>
<keyword evidence="8" id="KW-1185">Reference proteome</keyword>
<dbReference type="CDD" id="cd06580">
    <property type="entry name" value="TM_PBP1_transp_TpRbsC_like"/>
    <property type="match status" value="1"/>
</dbReference>
<evidence type="ECO:0000256" key="4">
    <source>
        <dbReference type="ARBA" id="ARBA00022989"/>
    </source>
</evidence>
<dbReference type="PANTHER" id="PTHR43370:SF1">
    <property type="entry name" value="GUANOSINE ABC TRANSPORTER PERMEASE PROTEIN NUPQ"/>
    <property type="match status" value="1"/>
</dbReference>